<feature type="binding site" evidence="1">
    <location>
        <position position="219"/>
    </location>
    <ligand>
        <name>ATP</name>
        <dbReference type="ChEBI" id="CHEBI:30616"/>
    </ligand>
</feature>
<dbReference type="PROSITE" id="PS51459">
    <property type="entry name" value="FIDO"/>
    <property type="match status" value="1"/>
</dbReference>
<feature type="active site" evidence="2">
    <location>
        <position position="219"/>
    </location>
</feature>
<feature type="binding site" evidence="3">
    <location>
        <begin position="261"/>
        <end position="262"/>
    </location>
    <ligand>
        <name>ATP</name>
        <dbReference type="ChEBI" id="CHEBI:30616"/>
    </ligand>
</feature>
<feature type="binding site" evidence="1">
    <location>
        <begin position="224"/>
        <end position="230"/>
    </location>
    <ligand>
        <name>ATP</name>
        <dbReference type="ChEBI" id="CHEBI:30616"/>
    </ligand>
</feature>
<dbReference type="InterPro" id="IPR040198">
    <property type="entry name" value="Fido_containing"/>
</dbReference>
<keyword evidence="5" id="KW-0812">Transmembrane</keyword>
<reference evidence="7 8" key="1">
    <citation type="journal article" date="2018" name="Environ. Microbiol.">
        <title>Ecological and genomic features of two widespread freshwater picocyanobacteria.</title>
        <authorList>
            <person name="Cabello-Yeves P.J."/>
            <person name="Picazo A."/>
            <person name="Camacho A."/>
            <person name="Callieri C."/>
            <person name="Rosselli R."/>
            <person name="Roda-Garcia J.J."/>
            <person name="Coutinho F.H."/>
            <person name="Rodriguez-Valera F."/>
        </authorList>
    </citation>
    <scope>NUCLEOTIDE SEQUENCE [LARGE SCALE GENOMIC DNA]</scope>
    <source>
        <strain evidence="7 8">Tous</strain>
    </source>
</reference>
<evidence type="ECO:0000313" key="8">
    <source>
        <dbReference type="Proteomes" id="UP000243002"/>
    </source>
</evidence>
<feature type="region of interest" description="Disordered" evidence="4">
    <location>
        <begin position="1"/>
        <end position="23"/>
    </location>
</feature>
<evidence type="ECO:0000313" key="7">
    <source>
        <dbReference type="EMBL" id="PSJ06529.1"/>
    </source>
</evidence>
<dbReference type="Pfam" id="PF02661">
    <property type="entry name" value="Fic"/>
    <property type="match status" value="1"/>
</dbReference>
<dbReference type="RefSeq" id="WP_106502035.1">
    <property type="nucleotide sequence ID" value="NZ_PXXO01000003.1"/>
</dbReference>
<name>A0A2P7MZ81_9CYAN</name>
<feature type="domain" description="Fido" evidence="6">
    <location>
        <begin position="130"/>
        <end position="283"/>
    </location>
</feature>
<accession>A0A2P7MZ81</accession>
<keyword evidence="1" id="KW-0547">Nucleotide-binding</keyword>
<gene>
    <name evidence="7" type="ORF">C7K55_03530</name>
</gene>
<dbReference type="GO" id="GO:0005524">
    <property type="term" value="F:ATP binding"/>
    <property type="evidence" value="ECO:0007669"/>
    <property type="project" value="UniProtKB-KW"/>
</dbReference>
<dbReference type="Pfam" id="PF13784">
    <property type="entry name" value="Fic_N"/>
    <property type="match status" value="1"/>
</dbReference>
<organism evidence="7 8">
    <name type="scientific">Cyanobium usitatum str. Tous</name>
    <dbReference type="NCBI Taxonomy" id="2116684"/>
    <lineage>
        <taxon>Bacteria</taxon>
        <taxon>Bacillati</taxon>
        <taxon>Cyanobacteriota</taxon>
        <taxon>Cyanophyceae</taxon>
        <taxon>Synechococcales</taxon>
        <taxon>Prochlorococcaceae</taxon>
        <taxon>Cyanobium</taxon>
    </lineage>
</organism>
<evidence type="ECO:0000256" key="1">
    <source>
        <dbReference type="PIRSR" id="PIRSR038925-1"/>
    </source>
</evidence>
<dbReference type="InterPro" id="IPR003812">
    <property type="entry name" value="Fido"/>
</dbReference>
<feature type="binding site" evidence="1">
    <location>
        <position position="261"/>
    </location>
    <ligand>
        <name>ATP</name>
        <dbReference type="ChEBI" id="CHEBI:30616"/>
    </ligand>
</feature>
<evidence type="ECO:0000259" key="6">
    <source>
        <dbReference type="PROSITE" id="PS51459"/>
    </source>
</evidence>
<dbReference type="InterPro" id="IPR026287">
    <property type="entry name" value="SoFic-like"/>
</dbReference>
<feature type="transmembrane region" description="Helical" evidence="5">
    <location>
        <begin position="231"/>
        <end position="254"/>
    </location>
</feature>
<evidence type="ECO:0000256" key="5">
    <source>
        <dbReference type="SAM" id="Phobius"/>
    </source>
</evidence>
<sequence>MRREATGHYEDSATAGETVRAFVPDPLPPEPPVLLAGPLQALHERALLACGRLDGVSTLLPNPELFLYAYVRREALLSSQIEGTQSSLSDLLLFELQEAPGVPFDDVVEVSSYVAGLEHGLTRLAEGFPLSCRLLREIHGRLLSRGRGADRLPGVFRRSQNWIGGTRPGNARFVPPPPWLVEDCMGLLEQFIHSGHHGEHSLPVLVRAALAHVQFETIHPFLDGNGRLGRLLIVLMLIDAGLLQQPLLYLSLFFKQHRRRYYELLDGVRQQGDWEAWIEFFLEGVESTASAAVATAQRLLALFHTDEARLEALGRLGPSVRLGYAALRRRPLTSTKQLKELSGLSFPTAGKALEILVELGIAREITGGQRNRLFAYDSYLAILSEGTEPL</sequence>
<evidence type="ECO:0000256" key="3">
    <source>
        <dbReference type="PIRSR" id="PIRSR640198-2"/>
    </source>
</evidence>
<dbReference type="Gene3D" id="1.10.3290.10">
    <property type="entry name" value="Fido-like domain"/>
    <property type="match status" value="1"/>
</dbReference>
<dbReference type="SUPFAM" id="SSF140931">
    <property type="entry name" value="Fic-like"/>
    <property type="match status" value="1"/>
</dbReference>
<protein>
    <submittedName>
        <fullName evidence="7">Cell filamentation protein Fic</fullName>
    </submittedName>
</protein>
<keyword evidence="5" id="KW-0472">Membrane</keyword>
<dbReference type="PIRSF" id="PIRSF038925">
    <property type="entry name" value="AMP-prot_trans"/>
    <property type="match status" value="1"/>
</dbReference>
<evidence type="ECO:0000256" key="4">
    <source>
        <dbReference type="SAM" id="MobiDB-lite"/>
    </source>
</evidence>
<dbReference type="PANTHER" id="PTHR13504">
    <property type="entry name" value="FIDO DOMAIN-CONTAINING PROTEIN DDB_G0283145"/>
    <property type="match status" value="1"/>
</dbReference>
<dbReference type="OrthoDB" id="9813719at2"/>
<feature type="compositionally biased region" description="Basic and acidic residues" evidence="4">
    <location>
        <begin position="1"/>
        <end position="11"/>
    </location>
</feature>
<keyword evidence="8" id="KW-1185">Reference proteome</keyword>
<feature type="binding site" evidence="1">
    <location>
        <position position="82"/>
    </location>
    <ligand>
        <name>ATP</name>
        <dbReference type="ChEBI" id="CHEBI:30616"/>
    </ligand>
</feature>
<keyword evidence="1" id="KW-0067">ATP-binding</keyword>
<keyword evidence="5" id="KW-1133">Transmembrane helix</keyword>
<dbReference type="InterPro" id="IPR036597">
    <property type="entry name" value="Fido-like_dom_sf"/>
</dbReference>
<comment type="caution">
    <text evidence="7">The sequence shown here is derived from an EMBL/GenBank/DDBJ whole genome shotgun (WGS) entry which is preliminary data.</text>
</comment>
<dbReference type="EMBL" id="PXXO01000003">
    <property type="protein sequence ID" value="PSJ06529.1"/>
    <property type="molecule type" value="Genomic_DNA"/>
</dbReference>
<evidence type="ECO:0000256" key="2">
    <source>
        <dbReference type="PIRSR" id="PIRSR640198-1"/>
    </source>
</evidence>
<dbReference type="PANTHER" id="PTHR13504:SF38">
    <property type="entry name" value="FIDO DOMAIN-CONTAINING PROTEIN"/>
    <property type="match status" value="1"/>
</dbReference>
<dbReference type="Proteomes" id="UP000243002">
    <property type="component" value="Unassembled WGS sequence"/>
</dbReference>
<feature type="binding site" evidence="3">
    <location>
        <begin position="223"/>
        <end position="230"/>
    </location>
    <ligand>
        <name>ATP</name>
        <dbReference type="ChEBI" id="CHEBI:30616"/>
    </ligand>
</feature>
<dbReference type="InterPro" id="IPR025758">
    <property type="entry name" value="Fic/DOC_N"/>
</dbReference>
<dbReference type="AlphaFoldDB" id="A0A2P7MZ81"/>
<proteinExistence type="predicted"/>